<feature type="region of interest" description="Disordered" evidence="1">
    <location>
        <begin position="60"/>
        <end position="80"/>
    </location>
</feature>
<comment type="caution">
    <text evidence="2">The sequence shown here is derived from an EMBL/GenBank/DDBJ whole genome shotgun (WGS) entry which is preliminary data.</text>
</comment>
<dbReference type="RefSeq" id="WP_398657617.1">
    <property type="nucleotide sequence ID" value="NZ_JBITDC010000006.1"/>
</dbReference>
<evidence type="ECO:0000313" key="2">
    <source>
        <dbReference type="EMBL" id="MFI5676942.1"/>
    </source>
</evidence>
<keyword evidence="3" id="KW-1185">Reference proteome</keyword>
<dbReference type="Proteomes" id="UP001612415">
    <property type="component" value="Unassembled WGS sequence"/>
</dbReference>
<evidence type="ECO:0000256" key="1">
    <source>
        <dbReference type="SAM" id="MobiDB-lite"/>
    </source>
</evidence>
<dbReference type="Pfam" id="PF13822">
    <property type="entry name" value="ACC_epsilon"/>
    <property type="match status" value="1"/>
</dbReference>
<name>A0ABW7Y3K1_STRCE</name>
<organism evidence="2 3">
    <name type="scientific">Streptomyces cellulosae</name>
    <dbReference type="NCBI Taxonomy" id="1968"/>
    <lineage>
        <taxon>Bacteria</taxon>
        <taxon>Bacillati</taxon>
        <taxon>Actinomycetota</taxon>
        <taxon>Actinomycetes</taxon>
        <taxon>Kitasatosporales</taxon>
        <taxon>Streptomycetaceae</taxon>
        <taxon>Streptomyces</taxon>
    </lineage>
</organism>
<sequence>MNLTGATAETLIRIDSGAPDDDELAAVTAVLLARIAAPAIDTDMDEGRAVARWRRLERMSGHHTPCSWQSTTPRRGGRAA</sequence>
<proteinExistence type="predicted"/>
<accession>A0ABW7Y3K1</accession>
<evidence type="ECO:0000313" key="3">
    <source>
        <dbReference type="Proteomes" id="UP001612415"/>
    </source>
</evidence>
<dbReference type="InterPro" id="IPR032716">
    <property type="entry name" value="ACC_epsilon"/>
</dbReference>
<reference evidence="2 3" key="1">
    <citation type="submission" date="2024-10" db="EMBL/GenBank/DDBJ databases">
        <title>The Natural Products Discovery Center: Release of the First 8490 Sequenced Strains for Exploring Actinobacteria Biosynthetic Diversity.</title>
        <authorList>
            <person name="Kalkreuter E."/>
            <person name="Kautsar S.A."/>
            <person name="Yang D."/>
            <person name="Bader C.D."/>
            <person name="Teijaro C.N."/>
            <person name="Fluegel L."/>
            <person name="Davis C.M."/>
            <person name="Simpson J.R."/>
            <person name="Lauterbach L."/>
            <person name="Steele A.D."/>
            <person name="Gui C."/>
            <person name="Meng S."/>
            <person name="Li G."/>
            <person name="Viehrig K."/>
            <person name="Ye F."/>
            <person name="Su P."/>
            <person name="Kiefer A.F."/>
            <person name="Nichols A."/>
            <person name="Cepeda A.J."/>
            <person name="Yan W."/>
            <person name="Fan B."/>
            <person name="Jiang Y."/>
            <person name="Adhikari A."/>
            <person name="Zheng C.-J."/>
            <person name="Schuster L."/>
            <person name="Cowan T.M."/>
            <person name="Smanski M.J."/>
            <person name="Chevrette M.G."/>
            <person name="De Carvalho L.P.S."/>
            <person name="Shen B."/>
        </authorList>
    </citation>
    <scope>NUCLEOTIDE SEQUENCE [LARGE SCALE GENOMIC DNA]</scope>
    <source>
        <strain evidence="2 3">NPDC051599</strain>
    </source>
</reference>
<gene>
    <name evidence="2" type="ORF">ACIA8P_20080</name>
</gene>
<protein>
    <submittedName>
        <fullName evidence="2">Acyl-CoA carboxylase subunit epsilon</fullName>
    </submittedName>
</protein>
<dbReference type="EMBL" id="JBITDC010000006">
    <property type="protein sequence ID" value="MFI5676942.1"/>
    <property type="molecule type" value="Genomic_DNA"/>
</dbReference>